<dbReference type="GO" id="GO:0008235">
    <property type="term" value="F:metalloexopeptidase activity"/>
    <property type="evidence" value="ECO:0007669"/>
    <property type="project" value="UniProtKB-ARBA"/>
</dbReference>
<name>A0A6I3QB65_9FIRM</name>
<dbReference type="Pfam" id="PF00557">
    <property type="entry name" value="Peptidase_M24"/>
    <property type="match status" value="1"/>
</dbReference>
<sequence>MCVREPLPLCNACMHRSHIPARGNLSESFCGLRPRPKEGESMNLYQEKMRQACGIVQEEGVDVWLIIARETIMNNDPVLQLISPVEFGGMTCIFITREGSSIALASQLDNVGLEQTKTYDEIVCYGMDFEAGFAAMMQRLAPKTVALNYSRDVAADGLTHGMYLYLMELFTKCGFNGEITSAERIIGKLRGRKTPEEIHRIRKATKVTERILHEVTDFITEGVSQKDIYDFCQKRIKHYGVEDAWDHDQNPGVFIGPNPVIGHAGPGNRRAEKGNLINLDFGVKVDGYCSDIQRTYYLPCDGETDVPQVYKEHLANLHRAIDKGVALMKPGNAGWQPDRAARDGLIEQGYPEFKYSFGHQVGRAAHDGGVSMTRHRLGGAGEALLEEGLVLTIDANLYLDRGRIGQEDVAYITKNGAEFISERQDAIWICNGKN</sequence>
<dbReference type="PANTHER" id="PTHR46112:SF8">
    <property type="entry name" value="CYTOPLASMIC PEPTIDASE PEPQ-RELATED"/>
    <property type="match status" value="1"/>
</dbReference>
<feature type="domain" description="Peptidase M24" evidence="1">
    <location>
        <begin position="200"/>
        <end position="414"/>
    </location>
</feature>
<evidence type="ECO:0000259" key="1">
    <source>
        <dbReference type="Pfam" id="PF00557"/>
    </source>
</evidence>
<protein>
    <submittedName>
        <fullName evidence="2">M24 family metallopeptidase</fullName>
    </submittedName>
</protein>
<accession>A0A6I3QB65</accession>
<evidence type="ECO:0000313" key="2">
    <source>
        <dbReference type="EMBL" id="MTS53103.1"/>
    </source>
</evidence>
<gene>
    <name evidence="2" type="ORF">GMD52_16425</name>
</gene>
<comment type="caution">
    <text evidence="2">The sequence shown here is derived from an EMBL/GenBank/DDBJ whole genome shotgun (WGS) entry which is preliminary data.</text>
</comment>
<dbReference type="PANTHER" id="PTHR46112">
    <property type="entry name" value="AMINOPEPTIDASE"/>
    <property type="match status" value="1"/>
</dbReference>
<evidence type="ECO:0000313" key="3">
    <source>
        <dbReference type="Proteomes" id="UP000449193"/>
    </source>
</evidence>
<reference evidence="2 3" key="1">
    <citation type="journal article" date="2019" name="Nat. Med.">
        <title>A library of human gut bacterial isolates paired with longitudinal multiomics data enables mechanistic microbiome research.</title>
        <authorList>
            <person name="Poyet M."/>
            <person name="Groussin M."/>
            <person name="Gibbons S.M."/>
            <person name="Avila-Pacheco J."/>
            <person name="Jiang X."/>
            <person name="Kearney S.M."/>
            <person name="Perrotta A.R."/>
            <person name="Berdy B."/>
            <person name="Zhao S."/>
            <person name="Lieberman T.D."/>
            <person name="Swanson P.K."/>
            <person name="Smith M."/>
            <person name="Roesemann S."/>
            <person name="Alexander J.E."/>
            <person name="Rich S.A."/>
            <person name="Livny J."/>
            <person name="Vlamakis H."/>
            <person name="Clish C."/>
            <person name="Bullock K."/>
            <person name="Deik A."/>
            <person name="Scott J."/>
            <person name="Pierce K.A."/>
            <person name="Xavier R.J."/>
            <person name="Alm E.J."/>
        </authorList>
    </citation>
    <scope>NUCLEOTIDE SEQUENCE [LARGE SCALE GENOMIC DNA]</scope>
    <source>
        <strain evidence="2 3">BIOML-A7</strain>
    </source>
</reference>
<organism evidence="2 3">
    <name type="scientific">Ruthenibacterium lactatiformans</name>
    <dbReference type="NCBI Taxonomy" id="1550024"/>
    <lineage>
        <taxon>Bacteria</taxon>
        <taxon>Bacillati</taxon>
        <taxon>Bacillota</taxon>
        <taxon>Clostridia</taxon>
        <taxon>Eubacteriales</taxon>
        <taxon>Oscillospiraceae</taxon>
        <taxon>Ruthenibacterium</taxon>
    </lineage>
</organism>
<dbReference type="EMBL" id="WMZR01000034">
    <property type="protein sequence ID" value="MTS53103.1"/>
    <property type="molecule type" value="Genomic_DNA"/>
</dbReference>
<dbReference type="InterPro" id="IPR050659">
    <property type="entry name" value="Peptidase_M24B"/>
</dbReference>
<dbReference type="InterPro" id="IPR036005">
    <property type="entry name" value="Creatinase/aminopeptidase-like"/>
</dbReference>
<dbReference type="InterPro" id="IPR001714">
    <property type="entry name" value="Pept_M24_MAP"/>
</dbReference>
<dbReference type="InterPro" id="IPR000994">
    <property type="entry name" value="Pept_M24"/>
</dbReference>
<dbReference type="PRINTS" id="PR00599">
    <property type="entry name" value="MAPEPTIDASE"/>
</dbReference>
<dbReference type="Gene3D" id="3.90.230.10">
    <property type="entry name" value="Creatinase/methionine aminopeptidase superfamily"/>
    <property type="match status" value="1"/>
</dbReference>
<proteinExistence type="predicted"/>
<dbReference type="AlphaFoldDB" id="A0A6I3QB65"/>
<dbReference type="SUPFAM" id="SSF55920">
    <property type="entry name" value="Creatinase/aminopeptidase"/>
    <property type="match status" value="1"/>
</dbReference>
<dbReference type="Proteomes" id="UP000449193">
    <property type="component" value="Unassembled WGS sequence"/>
</dbReference>
<dbReference type="GO" id="GO:0004177">
    <property type="term" value="F:aminopeptidase activity"/>
    <property type="evidence" value="ECO:0007669"/>
    <property type="project" value="UniProtKB-ARBA"/>
</dbReference>